<dbReference type="EMBL" id="SMOL01000781">
    <property type="protein sequence ID" value="KAB2595762.1"/>
    <property type="molecule type" value="Genomic_DNA"/>
</dbReference>
<sequence length="87" mass="8933">MLPLSFSSCAGISSERPNKCEHSGFNGGVQTAGTRVTLDGRLADGGLVRDGGGAQQVWGGREQWSEGIVGLGAGSSGRISRLIQARC</sequence>
<comment type="caution">
    <text evidence="2">The sequence shown here is derived from an EMBL/GenBank/DDBJ whole genome shotgun (WGS) entry which is preliminary data.</text>
</comment>
<keyword evidence="3" id="KW-1185">Reference proteome</keyword>
<dbReference type="AlphaFoldDB" id="A0A5N5F3C0"/>
<reference evidence="3" key="2">
    <citation type="submission" date="2019-10" db="EMBL/GenBank/DDBJ databases">
        <title>A de novo genome assembly of a pear dwarfing rootstock.</title>
        <authorList>
            <person name="Wang F."/>
            <person name="Wang J."/>
            <person name="Li S."/>
            <person name="Zhang Y."/>
            <person name="Fang M."/>
            <person name="Ma L."/>
            <person name="Zhao Y."/>
            <person name="Jiang S."/>
        </authorList>
    </citation>
    <scope>NUCLEOTIDE SEQUENCE [LARGE SCALE GENOMIC DNA]</scope>
</reference>
<accession>A0A5N5F3C0</accession>
<gene>
    <name evidence="2" type="ORF">D8674_031212</name>
</gene>
<dbReference type="Proteomes" id="UP000327157">
    <property type="component" value="Chromosome 7"/>
</dbReference>
<evidence type="ECO:0000313" key="3">
    <source>
        <dbReference type="Proteomes" id="UP000327157"/>
    </source>
</evidence>
<reference evidence="2 3" key="1">
    <citation type="submission" date="2019-09" db="EMBL/GenBank/DDBJ databases">
        <authorList>
            <person name="Ou C."/>
        </authorList>
    </citation>
    <scope>NUCLEOTIDE SEQUENCE [LARGE SCALE GENOMIC DNA]</scope>
    <source>
        <strain evidence="2">S2</strain>
        <tissue evidence="2">Leaf</tissue>
    </source>
</reference>
<name>A0A5N5F3C0_9ROSA</name>
<evidence type="ECO:0000256" key="1">
    <source>
        <dbReference type="SAM" id="MobiDB-lite"/>
    </source>
</evidence>
<feature type="compositionally biased region" description="Polar residues" evidence="1">
    <location>
        <begin position="1"/>
        <end position="11"/>
    </location>
</feature>
<evidence type="ECO:0000313" key="2">
    <source>
        <dbReference type="EMBL" id="KAB2595762.1"/>
    </source>
</evidence>
<organism evidence="2 3">
    <name type="scientific">Pyrus ussuriensis x Pyrus communis</name>
    <dbReference type="NCBI Taxonomy" id="2448454"/>
    <lineage>
        <taxon>Eukaryota</taxon>
        <taxon>Viridiplantae</taxon>
        <taxon>Streptophyta</taxon>
        <taxon>Embryophyta</taxon>
        <taxon>Tracheophyta</taxon>
        <taxon>Spermatophyta</taxon>
        <taxon>Magnoliopsida</taxon>
        <taxon>eudicotyledons</taxon>
        <taxon>Gunneridae</taxon>
        <taxon>Pentapetalae</taxon>
        <taxon>rosids</taxon>
        <taxon>fabids</taxon>
        <taxon>Rosales</taxon>
        <taxon>Rosaceae</taxon>
        <taxon>Amygdaloideae</taxon>
        <taxon>Maleae</taxon>
        <taxon>Pyrus</taxon>
    </lineage>
</organism>
<feature type="region of interest" description="Disordered" evidence="1">
    <location>
        <begin position="1"/>
        <end position="27"/>
    </location>
</feature>
<reference evidence="2 3" key="3">
    <citation type="submission" date="2019-11" db="EMBL/GenBank/DDBJ databases">
        <title>A de novo genome assembly of a pear dwarfing rootstock.</title>
        <authorList>
            <person name="Wang F."/>
            <person name="Wang J."/>
            <person name="Li S."/>
            <person name="Zhang Y."/>
            <person name="Fang M."/>
            <person name="Ma L."/>
            <person name="Zhao Y."/>
            <person name="Jiang S."/>
        </authorList>
    </citation>
    <scope>NUCLEOTIDE SEQUENCE [LARGE SCALE GENOMIC DNA]</scope>
    <source>
        <strain evidence="2">S2</strain>
        <tissue evidence="2">Leaf</tissue>
    </source>
</reference>
<protein>
    <submittedName>
        <fullName evidence="2">Uncharacterized protein</fullName>
    </submittedName>
</protein>
<proteinExistence type="predicted"/>